<dbReference type="EMBL" id="RBED01000088">
    <property type="protein sequence ID" value="RNL56339.1"/>
    <property type="molecule type" value="Genomic_DNA"/>
</dbReference>
<evidence type="ECO:0000256" key="2">
    <source>
        <dbReference type="SAM" id="MobiDB-lite"/>
    </source>
</evidence>
<dbReference type="OrthoDB" id="4113332at2"/>
<dbReference type="Proteomes" id="UP000273807">
    <property type="component" value="Unassembled WGS sequence"/>
</dbReference>
<dbReference type="Pfam" id="PF23359">
    <property type="entry name" value="Lsr2_DNA-bd"/>
    <property type="match status" value="1"/>
</dbReference>
<gene>
    <name evidence="4" type="ORF">D7003_08885</name>
</gene>
<keyword evidence="5" id="KW-1185">Reference proteome</keyword>
<keyword evidence="1" id="KW-0238">DNA-binding</keyword>
<dbReference type="GO" id="GO:0016746">
    <property type="term" value="F:acyltransferase activity"/>
    <property type="evidence" value="ECO:0007669"/>
    <property type="project" value="InterPro"/>
</dbReference>
<dbReference type="GO" id="GO:0003677">
    <property type="term" value="F:DNA binding"/>
    <property type="evidence" value="ECO:0007669"/>
    <property type="project" value="UniProtKB-KW"/>
</dbReference>
<name>A0A3N0C260_9MICC</name>
<dbReference type="InterPro" id="IPR055370">
    <property type="entry name" value="Lsr2_DNA-bd"/>
</dbReference>
<dbReference type="AlphaFoldDB" id="A0A3N0C260"/>
<evidence type="ECO:0000313" key="4">
    <source>
        <dbReference type="EMBL" id="RNL56339.1"/>
    </source>
</evidence>
<sequence length="49" mass="5197">MSSSQERSAPREFDAVDGVSSWATGSGFNPSPRGRISQVIKQAYDAAHG</sequence>
<evidence type="ECO:0000259" key="3">
    <source>
        <dbReference type="Pfam" id="PF23359"/>
    </source>
</evidence>
<feature type="domain" description="Lsr2 DNA-binding" evidence="3">
    <location>
        <begin position="22"/>
        <end position="47"/>
    </location>
</feature>
<accession>A0A3N0C260</accession>
<dbReference type="RefSeq" id="WP_123255103.1">
    <property type="nucleotide sequence ID" value="NZ_RBED01000088.1"/>
</dbReference>
<organism evidence="4 5">
    <name type="scientific">Arthrobacter oryzae</name>
    <dbReference type="NCBI Taxonomy" id="409290"/>
    <lineage>
        <taxon>Bacteria</taxon>
        <taxon>Bacillati</taxon>
        <taxon>Actinomycetota</taxon>
        <taxon>Actinomycetes</taxon>
        <taxon>Micrococcales</taxon>
        <taxon>Micrococcaceae</taxon>
        <taxon>Arthrobacter</taxon>
    </lineage>
</organism>
<proteinExistence type="predicted"/>
<protein>
    <recommendedName>
        <fullName evidence="3">Lsr2 DNA-binding domain-containing protein</fullName>
    </recommendedName>
</protein>
<evidence type="ECO:0000256" key="1">
    <source>
        <dbReference type="ARBA" id="ARBA00023125"/>
    </source>
</evidence>
<reference evidence="4 5" key="1">
    <citation type="submission" date="2018-10" db="EMBL/GenBank/DDBJ databases">
        <title>Genome sequencing of Arthrobacter oryzae TNB02.</title>
        <authorList>
            <person name="Cho Y.-J."/>
            <person name="Cho A."/>
            <person name="Kim O.-S."/>
        </authorList>
    </citation>
    <scope>NUCLEOTIDE SEQUENCE [LARGE SCALE GENOMIC DNA]</scope>
    <source>
        <strain evidence="4 5">TNB02</strain>
    </source>
</reference>
<evidence type="ECO:0000313" key="5">
    <source>
        <dbReference type="Proteomes" id="UP000273807"/>
    </source>
</evidence>
<feature type="region of interest" description="Disordered" evidence="2">
    <location>
        <begin position="1"/>
        <end position="34"/>
    </location>
</feature>
<dbReference type="Gene3D" id="4.10.320.10">
    <property type="entry name" value="E3-binding domain"/>
    <property type="match status" value="1"/>
</dbReference>
<dbReference type="InterPro" id="IPR036625">
    <property type="entry name" value="E3-bd_dom_sf"/>
</dbReference>
<comment type="caution">
    <text evidence="4">The sequence shown here is derived from an EMBL/GenBank/DDBJ whole genome shotgun (WGS) entry which is preliminary data.</text>
</comment>